<evidence type="ECO:0000256" key="10">
    <source>
        <dbReference type="ARBA" id="ARBA00048954"/>
    </source>
</evidence>
<evidence type="ECO:0000259" key="11">
    <source>
        <dbReference type="PROSITE" id="PS51199"/>
    </source>
</evidence>
<evidence type="ECO:0000256" key="5">
    <source>
        <dbReference type="ARBA" id="ARBA00022806"/>
    </source>
</evidence>
<dbReference type="GO" id="GO:0006260">
    <property type="term" value="P:DNA replication"/>
    <property type="evidence" value="ECO:0007669"/>
    <property type="project" value="UniProtKB-KW"/>
</dbReference>
<evidence type="ECO:0000256" key="7">
    <source>
        <dbReference type="ARBA" id="ARBA00023125"/>
    </source>
</evidence>
<evidence type="ECO:0000313" key="12">
    <source>
        <dbReference type="EMBL" id="MBU3830543.1"/>
    </source>
</evidence>
<dbReference type="CDD" id="cd00984">
    <property type="entry name" value="DnaB_C"/>
    <property type="match status" value="1"/>
</dbReference>
<accession>A0A9E2KVN9</accession>
<keyword evidence="8" id="KW-0413">Isomerase</keyword>
<evidence type="ECO:0000256" key="3">
    <source>
        <dbReference type="ARBA" id="ARBA00022741"/>
    </source>
</evidence>
<proteinExistence type="inferred from homology"/>
<evidence type="ECO:0000256" key="6">
    <source>
        <dbReference type="ARBA" id="ARBA00022840"/>
    </source>
</evidence>
<dbReference type="Gene3D" id="1.10.860.10">
    <property type="entry name" value="DNAb Helicase, Chain A"/>
    <property type="match status" value="1"/>
</dbReference>
<keyword evidence="7" id="KW-0238">DNA-binding</keyword>
<dbReference type="AlphaFoldDB" id="A0A9E2KVN9"/>
<dbReference type="PROSITE" id="PS51199">
    <property type="entry name" value="SF4_HELICASE"/>
    <property type="match status" value="1"/>
</dbReference>
<protein>
    <recommendedName>
        <fullName evidence="9">DNA 5'-3' helicase</fullName>
        <ecNumber evidence="9">5.6.2.3</ecNumber>
    </recommendedName>
</protein>
<dbReference type="GO" id="GO:0016787">
    <property type="term" value="F:hydrolase activity"/>
    <property type="evidence" value="ECO:0007669"/>
    <property type="project" value="UniProtKB-KW"/>
</dbReference>
<evidence type="ECO:0000256" key="9">
    <source>
        <dbReference type="ARBA" id="ARBA00044969"/>
    </source>
</evidence>
<dbReference type="PANTHER" id="PTHR30153:SF2">
    <property type="entry name" value="REPLICATIVE DNA HELICASE"/>
    <property type="match status" value="1"/>
</dbReference>
<dbReference type="Pfam" id="PF03796">
    <property type="entry name" value="DnaB_C"/>
    <property type="match status" value="1"/>
</dbReference>
<keyword evidence="3" id="KW-0547">Nucleotide-binding</keyword>
<comment type="similarity">
    <text evidence="1">Belongs to the helicase family. DnaB subfamily.</text>
</comment>
<dbReference type="EMBL" id="JAHLFM010000001">
    <property type="protein sequence ID" value="MBU3830543.1"/>
    <property type="molecule type" value="Genomic_DNA"/>
</dbReference>
<dbReference type="SUPFAM" id="SSF52540">
    <property type="entry name" value="P-loop containing nucleoside triphosphate hydrolases"/>
    <property type="match status" value="1"/>
</dbReference>
<organism evidence="12 13">
    <name type="scientific">Candidatus Ureaplasma intestinipullorum</name>
    <dbReference type="NCBI Taxonomy" id="2838770"/>
    <lineage>
        <taxon>Bacteria</taxon>
        <taxon>Bacillati</taxon>
        <taxon>Mycoplasmatota</taxon>
        <taxon>Mycoplasmoidales</taxon>
        <taxon>Mycoplasmoidaceae</taxon>
        <taxon>Ureaplasma</taxon>
    </lineage>
</organism>
<reference evidence="12" key="1">
    <citation type="journal article" date="2021" name="PeerJ">
        <title>Extensive microbial diversity within the chicken gut microbiome revealed by metagenomics and culture.</title>
        <authorList>
            <person name="Gilroy R."/>
            <person name="Ravi A."/>
            <person name="Getino M."/>
            <person name="Pursley I."/>
            <person name="Horton D.L."/>
            <person name="Alikhan N.F."/>
            <person name="Baker D."/>
            <person name="Gharbi K."/>
            <person name="Hall N."/>
            <person name="Watson M."/>
            <person name="Adriaenssens E.M."/>
            <person name="Foster-Nyarko E."/>
            <person name="Jarju S."/>
            <person name="Secka A."/>
            <person name="Antonio M."/>
            <person name="Oren A."/>
            <person name="Chaudhuri R.R."/>
            <person name="La Ragione R."/>
            <person name="Hildebrand F."/>
            <person name="Pallen M.J."/>
        </authorList>
    </citation>
    <scope>NUCLEOTIDE SEQUENCE</scope>
    <source>
        <strain evidence="12">A5-1222</strain>
    </source>
</reference>
<dbReference type="InterPro" id="IPR007693">
    <property type="entry name" value="DNA_helicase_DnaB-like_N"/>
</dbReference>
<sequence>MSNNIFDISNAETILIANLINDEYNRAELLSRLQADYFENEKCRYLYHLISEMNDENILIDVYTLQEKIKNKNEYPDVGDLINFLLQITCQISIVDNISTYVTWVINNATKRRLDKFLKDWVDDTDFDIFDPNSSFEKLQVTTDSIINSRNLDNISLISAYVDEFKNRLETIKHNSGKITGTTSGFTEIDDITNGFQPGDLIILAARPSLGKTALAINFISNALKKIDKESNDCVVMFSLEMGREQIMERMICSDCRISNSLFRSGKWDSDKEIIIYSKIEEFNKMNFFIDDTPSIKILDIQAKLQQISKKNNIKLVVVDYLQLIESNTKGYNRSVEVGLISRKLKIMARELNIPIIAIAQLSRKIEDRKEVDRKPMLSDLRESGSIEQDADIVSFLDYQRDQIDENSKGKSSNGKVLYKEFVKVNFYIEKNRNGRTGMVTLGFDKSTGKYNSINTNKG</sequence>
<comment type="catalytic activity">
    <reaction evidence="10">
        <text>ATP + H2O = ADP + phosphate + H(+)</text>
        <dbReference type="Rhea" id="RHEA:13065"/>
        <dbReference type="ChEBI" id="CHEBI:15377"/>
        <dbReference type="ChEBI" id="CHEBI:15378"/>
        <dbReference type="ChEBI" id="CHEBI:30616"/>
        <dbReference type="ChEBI" id="CHEBI:43474"/>
        <dbReference type="ChEBI" id="CHEBI:456216"/>
        <dbReference type="EC" id="5.6.2.3"/>
    </reaction>
</comment>
<evidence type="ECO:0000256" key="2">
    <source>
        <dbReference type="ARBA" id="ARBA00022705"/>
    </source>
</evidence>
<keyword evidence="5 12" id="KW-0347">Helicase</keyword>
<name>A0A9E2KVN9_9BACT</name>
<dbReference type="Gene3D" id="3.40.50.300">
    <property type="entry name" value="P-loop containing nucleotide triphosphate hydrolases"/>
    <property type="match status" value="1"/>
</dbReference>
<feature type="domain" description="SF4 helicase" evidence="11">
    <location>
        <begin position="175"/>
        <end position="458"/>
    </location>
</feature>
<keyword evidence="2" id="KW-0235">DNA replication</keyword>
<dbReference type="Pfam" id="PF00772">
    <property type="entry name" value="DnaB"/>
    <property type="match status" value="1"/>
</dbReference>
<dbReference type="Proteomes" id="UP000824247">
    <property type="component" value="Unassembled WGS sequence"/>
</dbReference>
<evidence type="ECO:0000313" key="13">
    <source>
        <dbReference type="Proteomes" id="UP000824247"/>
    </source>
</evidence>
<gene>
    <name evidence="12" type="ORF">H9897_00055</name>
</gene>
<dbReference type="GO" id="GO:0005829">
    <property type="term" value="C:cytosol"/>
    <property type="evidence" value="ECO:0007669"/>
    <property type="project" value="TreeGrafter"/>
</dbReference>
<dbReference type="InterPro" id="IPR016136">
    <property type="entry name" value="DNA_helicase_N/primase_C"/>
</dbReference>
<evidence type="ECO:0000256" key="8">
    <source>
        <dbReference type="ARBA" id="ARBA00023235"/>
    </source>
</evidence>
<dbReference type="GO" id="GO:0003677">
    <property type="term" value="F:DNA binding"/>
    <property type="evidence" value="ECO:0007669"/>
    <property type="project" value="UniProtKB-KW"/>
</dbReference>
<reference evidence="12" key="2">
    <citation type="submission" date="2021-04" db="EMBL/GenBank/DDBJ databases">
        <authorList>
            <person name="Gilroy R."/>
        </authorList>
    </citation>
    <scope>NUCLEOTIDE SEQUENCE</scope>
    <source>
        <strain evidence="12">A5-1222</strain>
    </source>
</reference>
<dbReference type="SUPFAM" id="SSF48024">
    <property type="entry name" value="N-terminal domain of DnaB helicase"/>
    <property type="match status" value="1"/>
</dbReference>
<dbReference type="InterPro" id="IPR027417">
    <property type="entry name" value="P-loop_NTPase"/>
</dbReference>
<dbReference type="GO" id="GO:0005524">
    <property type="term" value="F:ATP binding"/>
    <property type="evidence" value="ECO:0007669"/>
    <property type="project" value="UniProtKB-KW"/>
</dbReference>
<comment type="caution">
    <text evidence="12">The sequence shown here is derived from an EMBL/GenBank/DDBJ whole genome shotgun (WGS) entry which is preliminary data.</text>
</comment>
<dbReference type="EC" id="5.6.2.3" evidence="9"/>
<dbReference type="GO" id="GO:0043139">
    <property type="term" value="F:5'-3' DNA helicase activity"/>
    <property type="evidence" value="ECO:0007669"/>
    <property type="project" value="UniProtKB-EC"/>
</dbReference>
<evidence type="ECO:0000256" key="4">
    <source>
        <dbReference type="ARBA" id="ARBA00022801"/>
    </source>
</evidence>
<dbReference type="PANTHER" id="PTHR30153">
    <property type="entry name" value="REPLICATIVE DNA HELICASE DNAB"/>
    <property type="match status" value="1"/>
</dbReference>
<dbReference type="InterPro" id="IPR036185">
    <property type="entry name" value="DNA_heli_DnaB-like_N_sf"/>
</dbReference>
<keyword evidence="6" id="KW-0067">ATP-binding</keyword>
<evidence type="ECO:0000256" key="1">
    <source>
        <dbReference type="ARBA" id="ARBA00008428"/>
    </source>
</evidence>
<dbReference type="InterPro" id="IPR007694">
    <property type="entry name" value="DNA_helicase_DnaB-like_C"/>
</dbReference>
<keyword evidence="4" id="KW-0378">Hydrolase</keyword>